<dbReference type="Proteomes" id="UP001500902">
    <property type="component" value="Unassembled WGS sequence"/>
</dbReference>
<evidence type="ECO:0000256" key="1">
    <source>
        <dbReference type="SAM" id="SignalP"/>
    </source>
</evidence>
<evidence type="ECO:0000313" key="2">
    <source>
        <dbReference type="EMBL" id="GAA3670608.1"/>
    </source>
</evidence>
<feature type="chain" id="PRO_5045473655" description="PAP2 superfamily protein" evidence="1">
    <location>
        <begin position="39"/>
        <end position="429"/>
    </location>
</feature>
<evidence type="ECO:0008006" key="4">
    <source>
        <dbReference type="Google" id="ProtNLM"/>
    </source>
</evidence>
<gene>
    <name evidence="2" type="ORF">GCM10022224_038560</name>
</gene>
<dbReference type="CDD" id="cd03398">
    <property type="entry name" value="PAP2_haloperoxidase"/>
    <property type="match status" value="1"/>
</dbReference>
<reference evidence="3" key="1">
    <citation type="journal article" date="2019" name="Int. J. Syst. Evol. Microbiol.">
        <title>The Global Catalogue of Microorganisms (GCM) 10K type strain sequencing project: providing services to taxonomists for standard genome sequencing and annotation.</title>
        <authorList>
            <consortium name="The Broad Institute Genomics Platform"/>
            <consortium name="The Broad Institute Genome Sequencing Center for Infectious Disease"/>
            <person name="Wu L."/>
            <person name="Ma J."/>
        </authorList>
    </citation>
    <scope>NUCLEOTIDE SEQUENCE [LARGE SCALE GENOMIC DNA]</scope>
    <source>
        <strain evidence="3">JCM 16904</strain>
    </source>
</reference>
<feature type="signal peptide" evidence="1">
    <location>
        <begin position="1"/>
        <end position="38"/>
    </location>
</feature>
<sequence>MLESSHRTPAARSRRLRAVALAAVLATTTTVTSTPALASTAQTSGRTGVDVAVEWYDVTAATIAAAGASAQVTNSRTWAIGWLSAARALRSGPQQRPFQDAALASAVHTSLVSLAPARAAQLDAAFAATLARIPDGPAKDRGVAAGADEATSLLSERAGDGLDPASVSPPYPVPQATPGTWQPTPPAHAPAAQSGTRFARPFLLDRADQFRPVPPPALGSPAYRADLEEARDYGAANSTVRTQAQTDVAQFWLGSSLTIYDGALRAALLQSRATTPKRAELVALFHVALVDTQIATSDAKYFYVRWRPVTALRAADTGHSAVPSDPAWTPLHTTPSHPDYPSGHNTYSGAAEQVLTTLVGAHSREPFALTSPTAPGATRTYTTWKVLSDENVDARVWSGIHTRSADRAGVTLGSQVAAHGLRHAARLFS</sequence>
<keyword evidence="3" id="KW-1185">Reference proteome</keyword>
<dbReference type="EMBL" id="BAAAZP010000074">
    <property type="protein sequence ID" value="GAA3670608.1"/>
    <property type="molecule type" value="Genomic_DNA"/>
</dbReference>
<comment type="caution">
    <text evidence="2">The sequence shown here is derived from an EMBL/GenBank/DDBJ whole genome shotgun (WGS) entry which is preliminary data.</text>
</comment>
<protein>
    <recommendedName>
        <fullName evidence="4">PAP2 superfamily protein</fullName>
    </recommendedName>
</protein>
<dbReference type="SUPFAM" id="SSF48317">
    <property type="entry name" value="Acid phosphatase/Vanadium-dependent haloperoxidase"/>
    <property type="match status" value="1"/>
</dbReference>
<dbReference type="PANTHER" id="PTHR34599">
    <property type="entry name" value="PEROXIDASE-RELATED"/>
    <property type="match status" value="1"/>
</dbReference>
<name>A0ABP7BY19_9ACTN</name>
<keyword evidence="1" id="KW-0732">Signal</keyword>
<dbReference type="InterPro" id="IPR036938">
    <property type="entry name" value="PAP2/HPO_sf"/>
</dbReference>
<dbReference type="InterPro" id="IPR052559">
    <property type="entry name" value="V-haloperoxidase"/>
</dbReference>
<dbReference type="RefSeq" id="WP_344879294.1">
    <property type="nucleotide sequence ID" value="NZ_BAAAZP010000074.1"/>
</dbReference>
<dbReference type="Gene3D" id="1.10.606.20">
    <property type="match status" value="1"/>
</dbReference>
<dbReference type="PANTHER" id="PTHR34599:SF1">
    <property type="entry name" value="PHOSPHATIDIC ACID PHOSPHATASE TYPE 2_HALOPEROXIDASE DOMAIN-CONTAINING PROTEIN"/>
    <property type="match status" value="1"/>
</dbReference>
<proteinExistence type="predicted"/>
<accession>A0ABP7BY19</accession>
<evidence type="ECO:0000313" key="3">
    <source>
        <dbReference type="Proteomes" id="UP001500902"/>
    </source>
</evidence>
<organism evidence="2 3">
    <name type="scientific">Nonomuraea antimicrobica</name>
    <dbReference type="NCBI Taxonomy" id="561173"/>
    <lineage>
        <taxon>Bacteria</taxon>
        <taxon>Bacillati</taxon>
        <taxon>Actinomycetota</taxon>
        <taxon>Actinomycetes</taxon>
        <taxon>Streptosporangiales</taxon>
        <taxon>Streptosporangiaceae</taxon>
        <taxon>Nonomuraea</taxon>
    </lineage>
</organism>